<comment type="similarity">
    <text evidence="5">Belongs to the GART family.</text>
</comment>
<evidence type="ECO:0000256" key="2">
    <source>
        <dbReference type="ARBA" id="ARBA00012254"/>
    </source>
</evidence>
<evidence type="ECO:0000259" key="9">
    <source>
        <dbReference type="Pfam" id="PF00551"/>
    </source>
</evidence>
<dbReference type="GO" id="GO:0005829">
    <property type="term" value="C:cytosol"/>
    <property type="evidence" value="ECO:0007669"/>
    <property type="project" value="TreeGrafter"/>
</dbReference>
<dbReference type="NCBIfam" id="TIGR00639">
    <property type="entry name" value="PurN"/>
    <property type="match status" value="1"/>
</dbReference>
<evidence type="ECO:0000256" key="4">
    <source>
        <dbReference type="ARBA" id="ARBA00022755"/>
    </source>
</evidence>
<dbReference type="SUPFAM" id="SSF53328">
    <property type="entry name" value="Formyltransferase"/>
    <property type="match status" value="1"/>
</dbReference>
<evidence type="ECO:0000256" key="1">
    <source>
        <dbReference type="ARBA" id="ARBA00005054"/>
    </source>
</evidence>
<dbReference type="UniPathway" id="UPA00074">
    <property type="reaction ID" value="UER00126"/>
</dbReference>
<proteinExistence type="inferred from homology"/>
<dbReference type="InterPro" id="IPR036477">
    <property type="entry name" value="Formyl_transf_N_sf"/>
</dbReference>
<evidence type="ECO:0000256" key="8">
    <source>
        <dbReference type="ARBA" id="ARBA00047664"/>
    </source>
</evidence>
<evidence type="ECO:0000313" key="10">
    <source>
        <dbReference type="EMBL" id="SUZ85279.1"/>
    </source>
</evidence>
<dbReference type="PROSITE" id="PS00373">
    <property type="entry name" value="GART"/>
    <property type="match status" value="1"/>
</dbReference>
<keyword evidence="3" id="KW-0808">Transferase</keyword>
<dbReference type="PANTHER" id="PTHR43369">
    <property type="entry name" value="PHOSPHORIBOSYLGLYCINAMIDE FORMYLTRANSFERASE"/>
    <property type="match status" value="1"/>
</dbReference>
<comment type="catalytic activity">
    <reaction evidence="8">
        <text>N(1)-(5-phospho-beta-D-ribosyl)glycinamide + (6R)-10-formyltetrahydrofolate = N(2)-formyl-N(1)-(5-phospho-beta-D-ribosyl)glycinamide + (6S)-5,6,7,8-tetrahydrofolate + H(+)</text>
        <dbReference type="Rhea" id="RHEA:15053"/>
        <dbReference type="ChEBI" id="CHEBI:15378"/>
        <dbReference type="ChEBI" id="CHEBI:57453"/>
        <dbReference type="ChEBI" id="CHEBI:143788"/>
        <dbReference type="ChEBI" id="CHEBI:147286"/>
        <dbReference type="ChEBI" id="CHEBI:195366"/>
        <dbReference type="EC" id="2.1.2.2"/>
    </reaction>
</comment>
<dbReference type="CDD" id="cd08645">
    <property type="entry name" value="FMT_core_GART"/>
    <property type="match status" value="1"/>
</dbReference>
<dbReference type="Gene3D" id="3.40.50.170">
    <property type="entry name" value="Formyl transferase, N-terminal domain"/>
    <property type="match status" value="1"/>
</dbReference>
<dbReference type="EC" id="2.1.2.2" evidence="2"/>
<feature type="non-terminal residue" evidence="10">
    <location>
        <position position="1"/>
    </location>
</feature>
<keyword evidence="4" id="KW-0658">Purine biosynthesis</keyword>
<accession>A0A381R382</accession>
<gene>
    <name evidence="10" type="ORF">METZ01_LOCUS38133</name>
</gene>
<dbReference type="InterPro" id="IPR004607">
    <property type="entry name" value="GART"/>
</dbReference>
<evidence type="ECO:0000256" key="3">
    <source>
        <dbReference type="ARBA" id="ARBA00022679"/>
    </source>
</evidence>
<organism evidence="10">
    <name type="scientific">marine metagenome</name>
    <dbReference type="NCBI Taxonomy" id="408172"/>
    <lineage>
        <taxon>unclassified sequences</taxon>
        <taxon>metagenomes</taxon>
        <taxon>ecological metagenomes</taxon>
    </lineage>
</organism>
<dbReference type="Pfam" id="PF00551">
    <property type="entry name" value="Formyl_trans_N"/>
    <property type="match status" value="1"/>
</dbReference>
<evidence type="ECO:0000256" key="6">
    <source>
        <dbReference type="ARBA" id="ARBA00041324"/>
    </source>
</evidence>
<name>A0A381R382_9ZZZZ</name>
<protein>
    <recommendedName>
        <fullName evidence="2">phosphoribosylglycinamide formyltransferase 1</fullName>
        <ecNumber evidence="2">2.1.2.2</ecNumber>
    </recommendedName>
    <alternativeName>
        <fullName evidence="7">5'-phosphoribosylglycinamide transformylase</fullName>
    </alternativeName>
    <alternativeName>
        <fullName evidence="6">GAR transformylase</fullName>
    </alternativeName>
</protein>
<dbReference type="InterPro" id="IPR002376">
    <property type="entry name" value="Formyl_transf_N"/>
</dbReference>
<dbReference type="AlphaFoldDB" id="A0A381R382"/>
<evidence type="ECO:0000256" key="5">
    <source>
        <dbReference type="ARBA" id="ARBA00038440"/>
    </source>
</evidence>
<dbReference type="GO" id="GO:0006189">
    <property type="term" value="P:'de novo' IMP biosynthetic process"/>
    <property type="evidence" value="ECO:0007669"/>
    <property type="project" value="UniProtKB-UniPathway"/>
</dbReference>
<feature type="domain" description="Formyl transferase N-terminal" evidence="9">
    <location>
        <begin position="1"/>
        <end position="177"/>
    </location>
</feature>
<dbReference type="GO" id="GO:0004644">
    <property type="term" value="F:phosphoribosylglycinamide formyltransferase activity"/>
    <property type="evidence" value="ECO:0007669"/>
    <property type="project" value="UniProtKB-EC"/>
</dbReference>
<dbReference type="HAMAP" id="MF_01930">
    <property type="entry name" value="PurN"/>
    <property type="match status" value="1"/>
</dbReference>
<dbReference type="PANTHER" id="PTHR43369:SF2">
    <property type="entry name" value="PHOSPHORIBOSYLGLYCINAMIDE FORMYLTRANSFERASE"/>
    <property type="match status" value="1"/>
</dbReference>
<dbReference type="InterPro" id="IPR001555">
    <property type="entry name" value="GART_AS"/>
</dbReference>
<dbReference type="EMBL" id="UINC01001628">
    <property type="protein sequence ID" value="SUZ85279.1"/>
    <property type="molecule type" value="Genomic_DNA"/>
</dbReference>
<evidence type="ECO:0000256" key="7">
    <source>
        <dbReference type="ARBA" id="ARBA00041682"/>
    </source>
</evidence>
<sequence length="190" mass="20345">VLISGRGTNLQAIIDAISNRQLDATIGVVISNRAKADGLRRARDAGIKAIYLDHRSHGDRETYDRMLVSELQAQDVGLVCLSGFMRVLTPVFLDAFPNAVLNIHPSLLPAFPGLDAQRQAWEHGVKVTGATVHFVTADLDAGPIVSQASVPVCDDDTFDTLAARILEEEHRIYPKAIAGVLDGAGIPSLG</sequence>
<comment type="pathway">
    <text evidence="1">Purine metabolism; IMP biosynthesis via de novo pathway; N(2)-formyl-N(1)-(5-phospho-D-ribosyl)glycinamide from N(1)-(5-phospho-D-ribosyl)glycinamide (10-formyl THF route): step 1/1.</text>
</comment>
<reference evidence="10" key="1">
    <citation type="submission" date="2018-05" db="EMBL/GenBank/DDBJ databases">
        <authorList>
            <person name="Lanie J.A."/>
            <person name="Ng W.-L."/>
            <person name="Kazmierczak K.M."/>
            <person name="Andrzejewski T.M."/>
            <person name="Davidsen T.M."/>
            <person name="Wayne K.J."/>
            <person name="Tettelin H."/>
            <person name="Glass J.I."/>
            <person name="Rusch D."/>
            <person name="Podicherti R."/>
            <person name="Tsui H.-C.T."/>
            <person name="Winkler M.E."/>
        </authorList>
    </citation>
    <scope>NUCLEOTIDE SEQUENCE</scope>
</reference>